<accession>A0ABS1E828</accession>
<sequence>MNADPSYARAIWISIEGAGAMKRNSLTRATAVLLSAAAAAGAQAGDEAPRAYVEQARGVAKEFATELKGELKAALEEGGASQAIGVCSETAPAIGARLSAESGWAVGRTALQVRNPRNAPDSRERAVMMAFQQRHAAGEGLKGMESAGIVEEGSQRYVYYMKPIPTQKPCLTCHGGDVKESIERAIAERYPADAATGFEEGEMRGAFTFIKPLSDR</sequence>
<feature type="domain" description="Tll0287-like" evidence="1">
    <location>
        <begin position="50"/>
        <end position="212"/>
    </location>
</feature>
<dbReference type="Gene3D" id="3.30.450.290">
    <property type="match status" value="1"/>
</dbReference>
<dbReference type="InterPro" id="IPR021796">
    <property type="entry name" value="Tll0287-like_dom"/>
</dbReference>
<keyword evidence="3" id="KW-1185">Reference proteome</keyword>
<evidence type="ECO:0000313" key="3">
    <source>
        <dbReference type="Proteomes" id="UP000738126"/>
    </source>
</evidence>
<dbReference type="EMBL" id="NRSH01000205">
    <property type="protein sequence ID" value="MBK1727640.1"/>
    <property type="molecule type" value="Genomic_DNA"/>
</dbReference>
<gene>
    <name evidence="2" type="ORF">CKO13_11580</name>
</gene>
<protein>
    <recommendedName>
        <fullName evidence="1">Tll0287-like domain-containing protein</fullName>
    </recommendedName>
</protein>
<reference evidence="2 3" key="1">
    <citation type="journal article" date="2020" name="Microorganisms">
        <title>Osmotic Adaptation and Compatible Solute Biosynthesis of Phototrophic Bacteria as Revealed from Genome Analyses.</title>
        <authorList>
            <person name="Imhoff J.F."/>
            <person name="Rahn T."/>
            <person name="Kunzel S."/>
            <person name="Keller A."/>
            <person name="Neulinger S.C."/>
        </authorList>
    </citation>
    <scope>NUCLEOTIDE SEQUENCE [LARGE SCALE GENOMIC DNA]</scope>
    <source>
        <strain evidence="2 3">DSM 15116</strain>
    </source>
</reference>
<dbReference type="Proteomes" id="UP000738126">
    <property type="component" value="Unassembled WGS sequence"/>
</dbReference>
<proteinExistence type="predicted"/>
<dbReference type="Pfam" id="PF11845">
    <property type="entry name" value="Tll0287-like"/>
    <property type="match status" value="1"/>
</dbReference>
<name>A0ABS1E828_9GAMM</name>
<evidence type="ECO:0000313" key="2">
    <source>
        <dbReference type="EMBL" id="MBK1727640.1"/>
    </source>
</evidence>
<evidence type="ECO:0000259" key="1">
    <source>
        <dbReference type="Pfam" id="PF11845"/>
    </source>
</evidence>
<comment type="caution">
    <text evidence="2">The sequence shown here is derived from an EMBL/GenBank/DDBJ whole genome shotgun (WGS) entry which is preliminary data.</text>
</comment>
<organism evidence="2 3">
    <name type="scientific">Halorhodospira neutriphila</name>
    <dbReference type="NCBI Taxonomy" id="168379"/>
    <lineage>
        <taxon>Bacteria</taxon>
        <taxon>Pseudomonadati</taxon>
        <taxon>Pseudomonadota</taxon>
        <taxon>Gammaproteobacteria</taxon>
        <taxon>Chromatiales</taxon>
        <taxon>Ectothiorhodospiraceae</taxon>
        <taxon>Halorhodospira</taxon>
    </lineage>
</organism>